<proteinExistence type="predicted"/>
<dbReference type="Proteomes" id="UP000828048">
    <property type="component" value="Chromosome 5"/>
</dbReference>
<name>A0ACB7XWL8_9ERIC</name>
<comment type="caution">
    <text evidence="1">The sequence shown here is derived from an EMBL/GenBank/DDBJ whole genome shotgun (WGS) entry which is preliminary data.</text>
</comment>
<accession>A0ACB7XWL8</accession>
<reference evidence="1 2" key="1">
    <citation type="journal article" date="2021" name="Hortic Res">
        <title>High-quality reference genome and annotation aids understanding of berry development for evergreen blueberry (Vaccinium darrowii).</title>
        <authorList>
            <person name="Yu J."/>
            <person name="Hulse-Kemp A.M."/>
            <person name="Babiker E."/>
            <person name="Staton M."/>
        </authorList>
    </citation>
    <scope>NUCLEOTIDE SEQUENCE [LARGE SCALE GENOMIC DNA]</scope>
    <source>
        <strain evidence="2">cv. NJ 8807/NJ 8810</strain>
        <tissue evidence="1">Young leaf</tissue>
    </source>
</reference>
<evidence type="ECO:0000313" key="2">
    <source>
        <dbReference type="Proteomes" id="UP000828048"/>
    </source>
</evidence>
<gene>
    <name evidence="1" type="ORF">Vadar_002771</name>
</gene>
<organism evidence="1 2">
    <name type="scientific">Vaccinium darrowii</name>
    <dbReference type="NCBI Taxonomy" id="229202"/>
    <lineage>
        <taxon>Eukaryota</taxon>
        <taxon>Viridiplantae</taxon>
        <taxon>Streptophyta</taxon>
        <taxon>Embryophyta</taxon>
        <taxon>Tracheophyta</taxon>
        <taxon>Spermatophyta</taxon>
        <taxon>Magnoliopsida</taxon>
        <taxon>eudicotyledons</taxon>
        <taxon>Gunneridae</taxon>
        <taxon>Pentapetalae</taxon>
        <taxon>asterids</taxon>
        <taxon>Ericales</taxon>
        <taxon>Ericaceae</taxon>
        <taxon>Vaccinioideae</taxon>
        <taxon>Vaccinieae</taxon>
        <taxon>Vaccinium</taxon>
    </lineage>
</organism>
<keyword evidence="2" id="KW-1185">Reference proteome</keyword>
<sequence length="225" mass="24831">MAYIPLKITVISADVLQKPTFFNKPRAYAVIYLTGDSVSRQTTPVDERGGAKPHWDFTLTFQVDQSDLQRNSAVLVLQLCRYRTFGDKDIGSIYVPVKELFENAGGINRELPVAFPVSSKSGKPKGVVYLSYVFGEALDHPSPNNYVSTILSRGSRISRFPYNSEHKIHTSFSETTYVGGERVIGYPPPSAPPCPEPSAPYLPIDGGFPANPTPSAPYREKKCAR</sequence>
<evidence type="ECO:0000313" key="1">
    <source>
        <dbReference type="EMBL" id="KAH7845481.1"/>
    </source>
</evidence>
<dbReference type="EMBL" id="CM037155">
    <property type="protein sequence ID" value="KAH7845481.1"/>
    <property type="molecule type" value="Genomic_DNA"/>
</dbReference>
<protein>
    <submittedName>
        <fullName evidence="1">Uncharacterized protein</fullName>
    </submittedName>
</protein>